<dbReference type="EMBL" id="ABCC02000041">
    <property type="protein sequence ID" value="EDP14190.1"/>
    <property type="molecule type" value="Genomic_DNA"/>
</dbReference>
<protein>
    <recommendedName>
        <fullName evidence="1">Zinc finger CHC2-type domain-containing protein</fullName>
    </recommendedName>
</protein>
<accession>A8S049</accession>
<dbReference type="eggNOG" id="COG0358">
    <property type="taxonomic scope" value="Bacteria"/>
</dbReference>
<dbReference type="AlphaFoldDB" id="A8S049"/>
<reference evidence="2 3" key="1">
    <citation type="submission" date="2007-08" db="EMBL/GenBank/DDBJ databases">
        <authorList>
            <person name="Fulton L."/>
            <person name="Clifton S."/>
            <person name="Fulton B."/>
            <person name="Xu J."/>
            <person name="Minx P."/>
            <person name="Pepin K.H."/>
            <person name="Johnson M."/>
            <person name="Thiruvilangam P."/>
            <person name="Bhonagiri V."/>
            <person name="Nash W.E."/>
            <person name="Mardis E.R."/>
            <person name="Wilson R.K."/>
        </authorList>
    </citation>
    <scope>NUCLEOTIDE SEQUENCE [LARGE SCALE GENOMIC DNA]</scope>
    <source>
        <strain evidence="3">ATCC BAA-613 / DSM 15670 / CCUG 46953 / JCM 12243 / WAL 16351</strain>
    </source>
</reference>
<evidence type="ECO:0000259" key="1">
    <source>
        <dbReference type="Pfam" id="PF01807"/>
    </source>
</evidence>
<dbReference type="Pfam" id="PF01807">
    <property type="entry name" value="Zn_ribbon_DnaG"/>
    <property type="match status" value="1"/>
</dbReference>
<dbReference type="SUPFAM" id="SSF57783">
    <property type="entry name" value="Zinc beta-ribbon"/>
    <property type="match status" value="1"/>
</dbReference>
<name>A8S049_ENTBW</name>
<gene>
    <name evidence="2" type="ORF">CLOBOL_05582</name>
</gene>
<dbReference type="GO" id="GO:0006260">
    <property type="term" value="P:DNA replication"/>
    <property type="evidence" value="ECO:0007669"/>
    <property type="project" value="InterPro"/>
</dbReference>
<dbReference type="GO" id="GO:0003677">
    <property type="term" value="F:DNA binding"/>
    <property type="evidence" value="ECO:0007669"/>
    <property type="project" value="InterPro"/>
</dbReference>
<dbReference type="Proteomes" id="UP000005396">
    <property type="component" value="Unassembled WGS sequence"/>
</dbReference>
<feature type="domain" description="Zinc finger CHC2-type" evidence="1">
    <location>
        <begin position="32"/>
        <end position="55"/>
    </location>
</feature>
<proteinExistence type="predicted"/>
<dbReference type="HOGENOM" id="CLU_2804813_0_0_9"/>
<sequence>MHCLEVEETNVFEAVEQSVTTRQAALVYGISVGRNGMACCPFHDDRHPSMKVDRRLPLFLPVRQMEM</sequence>
<evidence type="ECO:0000313" key="2">
    <source>
        <dbReference type="EMBL" id="EDP14190.1"/>
    </source>
</evidence>
<reference evidence="2 3" key="2">
    <citation type="submission" date="2007-09" db="EMBL/GenBank/DDBJ databases">
        <title>Draft genome sequence of Clostridium bolteae (ATCC BAA-613).</title>
        <authorList>
            <person name="Sudarsanam P."/>
            <person name="Ley R."/>
            <person name="Guruge J."/>
            <person name="Turnbaugh P.J."/>
            <person name="Mahowald M."/>
            <person name="Liep D."/>
            <person name="Gordon J."/>
        </authorList>
    </citation>
    <scope>NUCLEOTIDE SEQUENCE [LARGE SCALE GENOMIC DNA]</scope>
    <source>
        <strain evidence="3">ATCC BAA-613 / DSM 15670 / CCUG 46953 / JCM 12243 / WAL 16351</strain>
    </source>
</reference>
<organism evidence="2 3">
    <name type="scientific">Enterocloster bolteae (strain ATCC BAA-613 / DSM 15670 / CCUG 46953 / JCM 12243 / WAL 16351)</name>
    <name type="common">Clostridium bolteae</name>
    <dbReference type="NCBI Taxonomy" id="411902"/>
    <lineage>
        <taxon>Bacteria</taxon>
        <taxon>Bacillati</taxon>
        <taxon>Bacillota</taxon>
        <taxon>Clostridia</taxon>
        <taxon>Lachnospirales</taxon>
        <taxon>Lachnospiraceae</taxon>
        <taxon>Enterocloster</taxon>
    </lineage>
</organism>
<comment type="caution">
    <text evidence="2">The sequence shown here is derived from an EMBL/GenBank/DDBJ whole genome shotgun (WGS) entry which is preliminary data.</text>
</comment>
<dbReference type="InterPro" id="IPR002694">
    <property type="entry name" value="Znf_CHC2"/>
</dbReference>
<dbReference type="Gene3D" id="3.90.580.10">
    <property type="entry name" value="Zinc finger, CHC2-type domain"/>
    <property type="match status" value="1"/>
</dbReference>
<dbReference type="GO" id="GO:0008270">
    <property type="term" value="F:zinc ion binding"/>
    <property type="evidence" value="ECO:0007669"/>
    <property type="project" value="InterPro"/>
</dbReference>
<dbReference type="InterPro" id="IPR036977">
    <property type="entry name" value="DNA_primase_Znf_CHC2"/>
</dbReference>
<dbReference type="PaxDb" id="411902-CLOBOL_05582"/>
<dbReference type="GO" id="GO:0003899">
    <property type="term" value="F:DNA-directed RNA polymerase activity"/>
    <property type="evidence" value="ECO:0007669"/>
    <property type="project" value="InterPro"/>
</dbReference>
<evidence type="ECO:0000313" key="3">
    <source>
        <dbReference type="Proteomes" id="UP000005396"/>
    </source>
</evidence>